<sequence>MRSKTHQDAPRNQAEIFCYSEHLRRPIPSPDSDIGLQIYRATSLLIKRIIYNAIA</sequence>
<proteinExistence type="predicted"/>
<evidence type="ECO:0000313" key="2">
    <source>
        <dbReference type="Proteomes" id="UP000003936"/>
    </source>
</evidence>
<dbReference type="Proteomes" id="UP000003936">
    <property type="component" value="Chromosome"/>
</dbReference>
<reference evidence="1 2" key="1">
    <citation type="journal article" date="2012" name="Mol. Biol. Evol.">
        <title>Genome reduction and co-evolution between the primary and secondary bacterial symbionts of psyllids.</title>
        <authorList>
            <person name="Sloan D.B."/>
            <person name="Moran N.A."/>
        </authorList>
    </citation>
    <scope>NUCLEOTIDE SEQUENCE [LARGE SCALE GENOMIC DNA]</scope>
    <source>
        <strain evidence="1">Ceuc_S</strain>
    </source>
</reference>
<dbReference type="EMBL" id="CP003546">
    <property type="protein sequence ID" value="AFP84814.1"/>
    <property type="molecule type" value="Genomic_DNA"/>
</dbReference>
<keyword evidence="2" id="KW-1185">Reference proteome</keyword>
<name>J3Z3J8_9ENTR</name>
<evidence type="ECO:0000313" key="1">
    <source>
        <dbReference type="EMBL" id="AFP84814.1"/>
    </source>
</evidence>
<dbReference type="HOGENOM" id="CLU_3029852_0_0_6"/>
<dbReference type="AlphaFoldDB" id="J3Z3J8"/>
<gene>
    <name evidence="1" type="ORF">A359_04210</name>
</gene>
<protein>
    <submittedName>
        <fullName evidence="1">Uncharacterized protein</fullName>
    </submittedName>
</protein>
<organism evidence="1 2">
    <name type="scientific">secondary endosymbiont of Ctenarytaina eucalypti</name>
    <dbReference type="NCBI Taxonomy" id="1199245"/>
    <lineage>
        <taxon>Bacteria</taxon>
        <taxon>Pseudomonadati</taxon>
        <taxon>Pseudomonadota</taxon>
        <taxon>Gammaproteobacteria</taxon>
        <taxon>Enterobacterales</taxon>
        <taxon>Enterobacteriaceae</taxon>
        <taxon>aphid secondary symbionts</taxon>
    </lineage>
</organism>
<dbReference type="KEGG" id="sect:A359_04210"/>
<accession>J3Z3J8</accession>